<keyword evidence="3 6" id="KW-0479">Metal-binding</keyword>
<evidence type="ECO:0000256" key="5">
    <source>
        <dbReference type="ARBA" id="ARBA00023004"/>
    </source>
</evidence>
<comment type="caution">
    <text evidence="8">The sequence shown here is derived from an EMBL/GenBank/DDBJ whole genome shotgun (WGS) entry which is preliminary data.</text>
</comment>
<dbReference type="SUPFAM" id="SSF48264">
    <property type="entry name" value="Cytochrome P450"/>
    <property type="match status" value="1"/>
</dbReference>
<dbReference type="GO" id="GO:0004497">
    <property type="term" value="F:monooxygenase activity"/>
    <property type="evidence" value="ECO:0007669"/>
    <property type="project" value="UniProtKB-KW"/>
</dbReference>
<dbReference type="InterPro" id="IPR050121">
    <property type="entry name" value="Cytochrome_P450_monoxygenase"/>
</dbReference>
<keyword evidence="4 7" id="KW-0560">Oxidoreductase</keyword>
<dbReference type="GO" id="GO:0020037">
    <property type="term" value="F:heme binding"/>
    <property type="evidence" value="ECO:0007669"/>
    <property type="project" value="InterPro"/>
</dbReference>
<comment type="similarity">
    <text evidence="2 7">Belongs to the cytochrome P450 family.</text>
</comment>
<sequence>MIGGGLFFAEGDVHKNQKKLLAGPFLNSNVKHLLPVFNLKADELSSSLGLEIENSETGVVEISSLISTSTLDIIGQTILGLELDGNSFASELGQCYHTIFSSTLISRIMLLLNTWVPIRRILPIRTNREYTNATSTIKKILKKHVQQRVREIRSMPGAGTRPPAKDLLTLIIQEQLKRCGECGQDEIVDHLRTFLAAGQETIGTTLTWAFHALASHQDVQDRLRSEISTIDFGNGNDLKYSDIYRLEFLDYFVKEVLRCYPPSTCSMREAIHDVSICGKVIPANTPVLMFPIMPQSNSSIWGRDPEKFDPGRWKALPSTARDAYAFQAFNTGPRACLGKSFAILEVK</sequence>
<feature type="non-terminal residue" evidence="8">
    <location>
        <position position="347"/>
    </location>
</feature>
<dbReference type="InterPro" id="IPR001128">
    <property type="entry name" value="Cyt_P450"/>
</dbReference>
<evidence type="ECO:0000313" key="8">
    <source>
        <dbReference type="EMBL" id="OAX77011.1"/>
    </source>
</evidence>
<evidence type="ECO:0000256" key="1">
    <source>
        <dbReference type="ARBA" id="ARBA00001971"/>
    </source>
</evidence>
<dbReference type="PANTHER" id="PTHR24305">
    <property type="entry name" value="CYTOCHROME P450"/>
    <property type="match status" value="1"/>
</dbReference>
<dbReference type="GO" id="GO:0005506">
    <property type="term" value="F:iron ion binding"/>
    <property type="evidence" value="ECO:0007669"/>
    <property type="project" value="InterPro"/>
</dbReference>
<keyword evidence="5 6" id="KW-0408">Iron</keyword>
<comment type="cofactor">
    <cofactor evidence="1 6">
        <name>heme</name>
        <dbReference type="ChEBI" id="CHEBI:30413"/>
    </cofactor>
</comment>
<dbReference type="PROSITE" id="PS00086">
    <property type="entry name" value="CYTOCHROME_P450"/>
    <property type="match status" value="1"/>
</dbReference>
<proteinExistence type="inferred from homology"/>
<evidence type="ECO:0000256" key="2">
    <source>
        <dbReference type="ARBA" id="ARBA00010617"/>
    </source>
</evidence>
<gene>
    <name evidence="8" type="ORF">ACJ72_08695</name>
</gene>
<dbReference type="Proteomes" id="UP000091918">
    <property type="component" value="Unassembled WGS sequence"/>
</dbReference>
<dbReference type="GO" id="GO:0016705">
    <property type="term" value="F:oxidoreductase activity, acting on paired donors, with incorporation or reduction of molecular oxygen"/>
    <property type="evidence" value="ECO:0007669"/>
    <property type="project" value="InterPro"/>
</dbReference>
<dbReference type="InterPro" id="IPR036396">
    <property type="entry name" value="Cyt_P450_sf"/>
</dbReference>
<dbReference type="PANTHER" id="PTHR24305:SF166">
    <property type="entry name" value="CYTOCHROME P450 12A4, MITOCHONDRIAL-RELATED"/>
    <property type="match status" value="1"/>
</dbReference>
<feature type="binding site" description="axial binding residue" evidence="6">
    <location>
        <position position="336"/>
    </location>
    <ligand>
        <name>heme</name>
        <dbReference type="ChEBI" id="CHEBI:30413"/>
    </ligand>
    <ligandPart>
        <name>Fe</name>
        <dbReference type="ChEBI" id="CHEBI:18248"/>
    </ligandPart>
</feature>
<name>A0A1B7NJI6_9EURO</name>
<reference evidence="8 9" key="1">
    <citation type="submission" date="2015-07" db="EMBL/GenBank/DDBJ databases">
        <title>Emmonsia species relationships and genome sequence.</title>
        <authorList>
            <person name="Cuomo C.A."/>
            <person name="Schwartz I.S."/>
            <person name="Kenyon C."/>
            <person name="de Hoog G.S."/>
            <person name="Govender N.P."/>
            <person name="Botha A."/>
            <person name="Moreno L."/>
            <person name="de Vries M."/>
            <person name="Munoz J.F."/>
            <person name="Stielow J.B."/>
        </authorList>
    </citation>
    <scope>NUCLEOTIDE SEQUENCE [LARGE SCALE GENOMIC DNA]</scope>
    <source>
        <strain evidence="8 9">CBS 136260</strain>
    </source>
</reference>
<protein>
    <recommendedName>
        <fullName evidence="10">Cytochrome P450</fullName>
    </recommendedName>
</protein>
<dbReference type="InterPro" id="IPR017972">
    <property type="entry name" value="Cyt_P450_CS"/>
</dbReference>
<evidence type="ECO:0000256" key="7">
    <source>
        <dbReference type="RuleBase" id="RU000461"/>
    </source>
</evidence>
<evidence type="ECO:0008006" key="10">
    <source>
        <dbReference type="Google" id="ProtNLM"/>
    </source>
</evidence>
<evidence type="ECO:0000256" key="6">
    <source>
        <dbReference type="PIRSR" id="PIRSR602401-1"/>
    </source>
</evidence>
<dbReference type="AlphaFoldDB" id="A0A1B7NJI6"/>
<keyword evidence="7" id="KW-0503">Monooxygenase</keyword>
<dbReference type="Gene3D" id="1.10.630.10">
    <property type="entry name" value="Cytochrome P450"/>
    <property type="match status" value="1"/>
</dbReference>
<evidence type="ECO:0000313" key="9">
    <source>
        <dbReference type="Proteomes" id="UP000091918"/>
    </source>
</evidence>
<dbReference type="InterPro" id="IPR002401">
    <property type="entry name" value="Cyt_P450_E_grp-I"/>
</dbReference>
<keyword evidence="9" id="KW-1185">Reference proteome</keyword>
<dbReference type="PRINTS" id="PR00463">
    <property type="entry name" value="EP450I"/>
</dbReference>
<dbReference type="Pfam" id="PF00067">
    <property type="entry name" value="p450"/>
    <property type="match status" value="1"/>
</dbReference>
<evidence type="ECO:0000256" key="4">
    <source>
        <dbReference type="ARBA" id="ARBA00023002"/>
    </source>
</evidence>
<dbReference type="EMBL" id="LGUA01003681">
    <property type="protein sequence ID" value="OAX77011.1"/>
    <property type="molecule type" value="Genomic_DNA"/>
</dbReference>
<organism evidence="8 9">
    <name type="scientific">Emergomyces africanus</name>
    <dbReference type="NCBI Taxonomy" id="1955775"/>
    <lineage>
        <taxon>Eukaryota</taxon>
        <taxon>Fungi</taxon>
        <taxon>Dikarya</taxon>
        <taxon>Ascomycota</taxon>
        <taxon>Pezizomycotina</taxon>
        <taxon>Eurotiomycetes</taxon>
        <taxon>Eurotiomycetidae</taxon>
        <taxon>Onygenales</taxon>
        <taxon>Ajellomycetaceae</taxon>
        <taxon>Emergomyces</taxon>
    </lineage>
</organism>
<dbReference type="OrthoDB" id="1470350at2759"/>
<dbReference type="STRING" id="1658172.A0A1B7NJI6"/>
<dbReference type="PRINTS" id="PR00385">
    <property type="entry name" value="P450"/>
</dbReference>
<keyword evidence="6 7" id="KW-0349">Heme</keyword>
<accession>A0A1B7NJI6</accession>
<evidence type="ECO:0000256" key="3">
    <source>
        <dbReference type="ARBA" id="ARBA00022723"/>
    </source>
</evidence>